<name>A0ABD6QTX3_MYCFO</name>
<organism evidence="1 2">
    <name type="scientific">Mycolicibacterium fortuitum</name>
    <name type="common">Mycobacterium fortuitum</name>
    <dbReference type="NCBI Taxonomy" id="1766"/>
    <lineage>
        <taxon>Bacteria</taxon>
        <taxon>Bacillati</taxon>
        <taxon>Actinomycetota</taxon>
        <taxon>Actinomycetes</taxon>
        <taxon>Mycobacteriales</taxon>
        <taxon>Mycobacteriaceae</taxon>
        <taxon>Mycolicibacterium</taxon>
    </lineage>
</organism>
<sequence length="86" mass="9445">MAHIHIEVDGDVLMDGNPGEWTSNPPEMDKLQLKGGTPDPWMVALMPSVANAVTKTLANMPITPRHWTLTVDETPDRVNITVNTRG</sequence>
<reference evidence="1 2" key="1">
    <citation type="submission" date="2016-07" db="EMBL/GenBank/DDBJ databases">
        <authorList>
            <person name="Sutton G."/>
            <person name="Brinkac L."/>
            <person name="Sanka R."/>
            <person name="Adams M."/>
            <person name="Lau E."/>
            <person name="Kumar A."/>
            <person name="Macaden R."/>
        </authorList>
    </citation>
    <scope>NUCLEOTIDE SEQUENCE [LARGE SCALE GENOMIC DNA]</scope>
    <source>
        <strain evidence="1 2">GA-0871</strain>
    </source>
</reference>
<accession>A0ABD6QTX3</accession>
<proteinExistence type="predicted"/>
<dbReference type="RefSeq" id="WP_076202394.1">
    <property type="nucleotide sequence ID" value="NZ_MBER01000004.1"/>
</dbReference>
<dbReference type="AlphaFoldDB" id="A0ABD6QTX3"/>
<evidence type="ECO:0000313" key="1">
    <source>
        <dbReference type="EMBL" id="OMC52537.1"/>
    </source>
</evidence>
<evidence type="ECO:0000313" key="2">
    <source>
        <dbReference type="Proteomes" id="UP000187001"/>
    </source>
</evidence>
<gene>
    <name evidence="1" type="ORF">A5742_16445</name>
</gene>
<protein>
    <submittedName>
        <fullName evidence="1">Uncharacterized protein</fullName>
    </submittedName>
</protein>
<dbReference type="Proteomes" id="UP000187001">
    <property type="component" value="Unassembled WGS sequence"/>
</dbReference>
<dbReference type="EMBL" id="MBER01000004">
    <property type="protein sequence ID" value="OMC52537.1"/>
    <property type="molecule type" value="Genomic_DNA"/>
</dbReference>
<comment type="caution">
    <text evidence="1">The sequence shown here is derived from an EMBL/GenBank/DDBJ whole genome shotgun (WGS) entry which is preliminary data.</text>
</comment>